<proteinExistence type="predicted"/>
<gene>
    <name evidence="1" type="ordered locus">MTR_3g467700</name>
</gene>
<dbReference type="HOGENOM" id="CLU_2402964_0_0_1"/>
<protein>
    <submittedName>
        <fullName evidence="1 2">Uncharacterized protein</fullName>
    </submittedName>
</protein>
<dbReference type="EnsemblPlants" id="KEH34518">
    <property type="protein sequence ID" value="KEH34518"/>
    <property type="gene ID" value="MTR_3g467700"/>
</dbReference>
<dbReference type="Proteomes" id="UP000002051">
    <property type="component" value="Chromosome 3"/>
</dbReference>
<evidence type="ECO:0000313" key="1">
    <source>
        <dbReference type="EMBL" id="KEH34518.1"/>
    </source>
</evidence>
<name>A0A072UZG8_MEDTR</name>
<evidence type="ECO:0000313" key="2">
    <source>
        <dbReference type="EnsemblPlants" id="KEH34518"/>
    </source>
</evidence>
<dbReference type="AlphaFoldDB" id="A0A072UZG8"/>
<reference evidence="1 3" key="2">
    <citation type="journal article" date="2014" name="BMC Genomics">
        <title>An improved genome release (version Mt4.0) for the model legume Medicago truncatula.</title>
        <authorList>
            <person name="Tang H."/>
            <person name="Krishnakumar V."/>
            <person name="Bidwell S."/>
            <person name="Rosen B."/>
            <person name="Chan A."/>
            <person name="Zhou S."/>
            <person name="Gentzbittel L."/>
            <person name="Childs K.L."/>
            <person name="Yandell M."/>
            <person name="Gundlach H."/>
            <person name="Mayer K.F."/>
            <person name="Schwartz D.C."/>
            <person name="Town C.D."/>
        </authorList>
    </citation>
    <scope>GENOME REANNOTATION</scope>
    <source>
        <strain evidence="1">A17</strain>
        <strain evidence="2 3">cv. Jemalong A17</strain>
    </source>
</reference>
<dbReference type="EMBL" id="CM001219">
    <property type="protein sequence ID" value="KEH34518.1"/>
    <property type="molecule type" value="Genomic_DNA"/>
</dbReference>
<evidence type="ECO:0000313" key="3">
    <source>
        <dbReference type="Proteomes" id="UP000002051"/>
    </source>
</evidence>
<organism evidence="1 3">
    <name type="scientific">Medicago truncatula</name>
    <name type="common">Barrel medic</name>
    <name type="synonym">Medicago tribuloides</name>
    <dbReference type="NCBI Taxonomy" id="3880"/>
    <lineage>
        <taxon>Eukaryota</taxon>
        <taxon>Viridiplantae</taxon>
        <taxon>Streptophyta</taxon>
        <taxon>Embryophyta</taxon>
        <taxon>Tracheophyta</taxon>
        <taxon>Spermatophyta</taxon>
        <taxon>Magnoliopsida</taxon>
        <taxon>eudicotyledons</taxon>
        <taxon>Gunneridae</taxon>
        <taxon>Pentapetalae</taxon>
        <taxon>rosids</taxon>
        <taxon>fabids</taxon>
        <taxon>Fabales</taxon>
        <taxon>Fabaceae</taxon>
        <taxon>Papilionoideae</taxon>
        <taxon>50 kb inversion clade</taxon>
        <taxon>NPAAA clade</taxon>
        <taxon>Hologalegina</taxon>
        <taxon>IRL clade</taxon>
        <taxon>Trifolieae</taxon>
        <taxon>Medicago</taxon>
    </lineage>
</organism>
<reference evidence="2" key="3">
    <citation type="submission" date="2015-04" db="UniProtKB">
        <authorList>
            <consortium name="EnsemblPlants"/>
        </authorList>
    </citation>
    <scope>IDENTIFICATION</scope>
    <source>
        <strain evidence="2">cv. Jemalong A17</strain>
    </source>
</reference>
<reference evidence="1 3" key="1">
    <citation type="journal article" date="2011" name="Nature">
        <title>The Medicago genome provides insight into the evolution of rhizobial symbioses.</title>
        <authorList>
            <person name="Young N.D."/>
            <person name="Debelle F."/>
            <person name="Oldroyd G.E."/>
            <person name="Geurts R."/>
            <person name="Cannon S.B."/>
            <person name="Udvardi M.K."/>
            <person name="Benedito V.A."/>
            <person name="Mayer K.F."/>
            <person name="Gouzy J."/>
            <person name="Schoof H."/>
            <person name="Van de Peer Y."/>
            <person name="Proost S."/>
            <person name="Cook D.R."/>
            <person name="Meyers B.C."/>
            <person name="Spannagl M."/>
            <person name="Cheung F."/>
            <person name="De Mita S."/>
            <person name="Krishnakumar V."/>
            <person name="Gundlach H."/>
            <person name="Zhou S."/>
            <person name="Mudge J."/>
            <person name="Bharti A.K."/>
            <person name="Murray J.D."/>
            <person name="Naoumkina M.A."/>
            <person name="Rosen B."/>
            <person name="Silverstein K.A."/>
            <person name="Tang H."/>
            <person name="Rombauts S."/>
            <person name="Zhao P.X."/>
            <person name="Zhou P."/>
            <person name="Barbe V."/>
            <person name="Bardou P."/>
            <person name="Bechner M."/>
            <person name="Bellec A."/>
            <person name="Berger A."/>
            <person name="Berges H."/>
            <person name="Bidwell S."/>
            <person name="Bisseling T."/>
            <person name="Choisne N."/>
            <person name="Couloux A."/>
            <person name="Denny R."/>
            <person name="Deshpande S."/>
            <person name="Dai X."/>
            <person name="Doyle J.J."/>
            <person name="Dudez A.M."/>
            <person name="Farmer A.D."/>
            <person name="Fouteau S."/>
            <person name="Franken C."/>
            <person name="Gibelin C."/>
            <person name="Gish J."/>
            <person name="Goldstein S."/>
            <person name="Gonzalez A.J."/>
            <person name="Green P.J."/>
            <person name="Hallab A."/>
            <person name="Hartog M."/>
            <person name="Hua A."/>
            <person name="Humphray S.J."/>
            <person name="Jeong D.H."/>
            <person name="Jing Y."/>
            <person name="Jocker A."/>
            <person name="Kenton S.M."/>
            <person name="Kim D.J."/>
            <person name="Klee K."/>
            <person name="Lai H."/>
            <person name="Lang C."/>
            <person name="Lin S."/>
            <person name="Macmil S.L."/>
            <person name="Magdelenat G."/>
            <person name="Matthews L."/>
            <person name="McCorrison J."/>
            <person name="Monaghan E.L."/>
            <person name="Mun J.H."/>
            <person name="Najar F.Z."/>
            <person name="Nicholson C."/>
            <person name="Noirot C."/>
            <person name="O'Bleness M."/>
            <person name="Paule C.R."/>
            <person name="Poulain J."/>
            <person name="Prion F."/>
            <person name="Qin B."/>
            <person name="Qu C."/>
            <person name="Retzel E.F."/>
            <person name="Riddle C."/>
            <person name="Sallet E."/>
            <person name="Samain S."/>
            <person name="Samson N."/>
            <person name="Sanders I."/>
            <person name="Saurat O."/>
            <person name="Scarpelli C."/>
            <person name="Schiex T."/>
            <person name="Segurens B."/>
            <person name="Severin A.J."/>
            <person name="Sherrier D.J."/>
            <person name="Shi R."/>
            <person name="Sims S."/>
            <person name="Singer S.R."/>
            <person name="Sinharoy S."/>
            <person name="Sterck L."/>
            <person name="Viollet A."/>
            <person name="Wang B.B."/>
            <person name="Wang K."/>
            <person name="Wang M."/>
            <person name="Wang X."/>
            <person name="Warfsmann J."/>
            <person name="Weissenbach J."/>
            <person name="White D.D."/>
            <person name="White J.D."/>
            <person name="Wiley G.B."/>
            <person name="Wincker P."/>
            <person name="Xing Y."/>
            <person name="Yang L."/>
            <person name="Yao Z."/>
            <person name="Ying F."/>
            <person name="Zhai J."/>
            <person name="Zhou L."/>
            <person name="Zuber A."/>
            <person name="Denarie J."/>
            <person name="Dixon R.A."/>
            <person name="May G.D."/>
            <person name="Schwartz D.C."/>
            <person name="Rogers J."/>
            <person name="Quetier F."/>
            <person name="Town C.D."/>
            <person name="Roe B.A."/>
        </authorList>
    </citation>
    <scope>NUCLEOTIDE SEQUENCE [LARGE SCALE GENOMIC DNA]</scope>
    <source>
        <strain evidence="1">A17</strain>
        <strain evidence="2 3">cv. Jemalong A17</strain>
    </source>
</reference>
<accession>A0A072UZG8</accession>
<keyword evidence="3" id="KW-1185">Reference proteome</keyword>
<sequence>MSEEDAQDPVEVHVLYEFVKKRVKFFITLTDKFDELKAQLDGYFIHVGANQRTSDVVVNVSGVNLGIRKRTFGRPYIFHNLSKMIATLLTCLA</sequence>